<proteinExistence type="inferred from homology"/>
<comment type="similarity">
    <text evidence="5">Belongs to the PI3/PI4-kinase family. Type II PI4K subfamily.</text>
</comment>
<accession>A0ABQ9GQF1</accession>
<keyword evidence="4 5" id="KW-0067">ATP-binding</keyword>
<dbReference type="EC" id="2.7.1.67" evidence="5"/>
<keyword evidence="1 5" id="KW-0808">Transferase</keyword>
<dbReference type="EMBL" id="JARBHB010000010">
    <property type="protein sequence ID" value="KAJ8874249.1"/>
    <property type="molecule type" value="Genomic_DNA"/>
</dbReference>
<keyword evidence="2 5" id="KW-0547">Nucleotide-binding</keyword>
<name>A0ABQ9GQF1_9NEOP</name>
<reference evidence="7 8" key="1">
    <citation type="submission" date="2023-02" db="EMBL/GenBank/DDBJ databases">
        <title>LHISI_Scaffold_Assembly.</title>
        <authorList>
            <person name="Stuart O.P."/>
            <person name="Cleave R."/>
            <person name="Magrath M.J.L."/>
            <person name="Mikheyev A.S."/>
        </authorList>
    </citation>
    <scope>NUCLEOTIDE SEQUENCE [LARGE SCALE GENOMIC DNA]</scope>
    <source>
        <strain evidence="7">Daus_M_001</strain>
        <tissue evidence="7">Leg muscle</tissue>
    </source>
</reference>
<evidence type="ECO:0000256" key="3">
    <source>
        <dbReference type="ARBA" id="ARBA00022777"/>
    </source>
</evidence>
<feature type="region of interest" description="Disordered" evidence="6">
    <location>
        <begin position="1"/>
        <end position="61"/>
    </location>
</feature>
<dbReference type="Proteomes" id="UP001159363">
    <property type="component" value="Chromosome 9"/>
</dbReference>
<comment type="subcellular location">
    <subcellularLocation>
        <location evidence="5">Membrane</location>
        <topology evidence="5">Peripheral membrane protein</topology>
    </subcellularLocation>
</comment>
<dbReference type="PANTHER" id="PTHR12865:SF1">
    <property type="entry name" value="PHOSPHATIDYLINOSITOL 4-KINASE TYPE 2"/>
    <property type="match status" value="1"/>
</dbReference>
<dbReference type="InterPro" id="IPR039756">
    <property type="entry name" value="Lsb6/PI4K2"/>
</dbReference>
<comment type="catalytic activity">
    <reaction evidence="5">
        <text>a 1,2-diacyl-sn-glycero-3-phospho-(1D-myo-inositol) + ATP = a 1,2-diacyl-sn-glycero-3-phospho-(1D-myo-inositol 4-phosphate) + ADP + H(+)</text>
        <dbReference type="Rhea" id="RHEA:19877"/>
        <dbReference type="ChEBI" id="CHEBI:15378"/>
        <dbReference type="ChEBI" id="CHEBI:30616"/>
        <dbReference type="ChEBI" id="CHEBI:57880"/>
        <dbReference type="ChEBI" id="CHEBI:58178"/>
        <dbReference type="ChEBI" id="CHEBI:456216"/>
        <dbReference type="EC" id="2.7.1.67"/>
    </reaction>
</comment>
<evidence type="ECO:0000256" key="2">
    <source>
        <dbReference type="ARBA" id="ARBA00022741"/>
    </source>
</evidence>
<organism evidence="7 8">
    <name type="scientific">Dryococelus australis</name>
    <dbReference type="NCBI Taxonomy" id="614101"/>
    <lineage>
        <taxon>Eukaryota</taxon>
        <taxon>Metazoa</taxon>
        <taxon>Ecdysozoa</taxon>
        <taxon>Arthropoda</taxon>
        <taxon>Hexapoda</taxon>
        <taxon>Insecta</taxon>
        <taxon>Pterygota</taxon>
        <taxon>Neoptera</taxon>
        <taxon>Polyneoptera</taxon>
        <taxon>Phasmatodea</taxon>
        <taxon>Verophasmatodea</taxon>
        <taxon>Anareolatae</taxon>
        <taxon>Phasmatidae</taxon>
        <taxon>Eurycanthinae</taxon>
        <taxon>Dryococelus</taxon>
    </lineage>
</organism>
<keyword evidence="5" id="KW-0472">Membrane</keyword>
<keyword evidence="8" id="KW-1185">Reference proteome</keyword>
<comment type="caution">
    <text evidence="7">The sequence shown here is derived from an EMBL/GenBank/DDBJ whole genome shotgun (WGS) entry which is preliminary data.</text>
</comment>
<evidence type="ECO:0000256" key="1">
    <source>
        <dbReference type="ARBA" id="ARBA00022679"/>
    </source>
</evidence>
<evidence type="ECO:0000256" key="6">
    <source>
        <dbReference type="SAM" id="MobiDB-lite"/>
    </source>
</evidence>
<sequence>MYCWDSPTPDSSVVEPATLHGSNSTPVTVDGRHTSSRPRSFPEPHQASTGHAPDLICRPGHNQSTVRSVTLTSPVPLTSTLKLYQHDIPSQLTAVMHQQDKGFDRHLFEKQMSVMRGQILNLTQALKDGKSPVQLVQMPAVIVERGMLVRHRVSARSATRLPSVSRTRAHSFHGVDGGCCTPYRWTCVALLATLTFLFFAGLLATASRSCVVCCREPKSKPKPDMSAHPCPSYHRGSETLALGNQACGLAGVLSVPLVPLQGTTGAGCRSPPGLFNKSGNLSRPPPAYGVNHCQHESNAMISHQREPHGGANRSSHTTT</sequence>
<protein>
    <recommendedName>
        <fullName evidence="5">Phosphatidylinositol 4-kinase type 2</fullName>
        <ecNumber evidence="5">2.7.1.67</ecNumber>
    </recommendedName>
</protein>
<keyword evidence="3 5" id="KW-0418">Kinase</keyword>
<gene>
    <name evidence="7" type="ORF">PR048_025092</name>
</gene>
<evidence type="ECO:0000256" key="4">
    <source>
        <dbReference type="ARBA" id="ARBA00022840"/>
    </source>
</evidence>
<dbReference type="PANTHER" id="PTHR12865">
    <property type="entry name" value="PHOSPHATIDYLINOSITOL 4-KINASE TYPE-II"/>
    <property type="match status" value="1"/>
</dbReference>
<evidence type="ECO:0000256" key="5">
    <source>
        <dbReference type="RuleBase" id="RU367084"/>
    </source>
</evidence>
<evidence type="ECO:0000313" key="8">
    <source>
        <dbReference type="Proteomes" id="UP001159363"/>
    </source>
</evidence>
<evidence type="ECO:0000313" key="7">
    <source>
        <dbReference type="EMBL" id="KAJ8874249.1"/>
    </source>
</evidence>